<evidence type="ECO:0000313" key="4">
    <source>
        <dbReference type="Proteomes" id="UP001500879"/>
    </source>
</evidence>
<proteinExistence type="predicted"/>
<dbReference type="InterPro" id="IPR050345">
    <property type="entry name" value="Aliph_Amidase/BUP"/>
</dbReference>
<evidence type="ECO:0000259" key="2">
    <source>
        <dbReference type="PROSITE" id="PS50263"/>
    </source>
</evidence>
<gene>
    <name evidence="3" type="ORF">GCM10010357_00130</name>
</gene>
<dbReference type="GO" id="GO:0016787">
    <property type="term" value="F:hydrolase activity"/>
    <property type="evidence" value="ECO:0007669"/>
    <property type="project" value="UniProtKB-KW"/>
</dbReference>
<organism evidence="3 4">
    <name type="scientific">Streptomyces luteireticuli</name>
    <dbReference type="NCBI Taxonomy" id="173858"/>
    <lineage>
        <taxon>Bacteria</taxon>
        <taxon>Bacillati</taxon>
        <taxon>Actinomycetota</taxon>
        <taxon>Actinomycetes</taxon>
        <taxon>Kitasatosporales</taxon>
        <taxon>Streptomycetaceae</taxon>
        <taxon>Streptomyces</taxon>
    </lineage>
</organism>
<dbReference type="PROSITE" id="PS50263">
    <property type="entry name" value="CN_HYDROLASE"/>
    <property type="match status" value="1"/>
</dbReference>
<keyword evidence="4" id="KW-1185">Reference proteome</keyword>
<sequence length="243" mass="24584">MIIASAQFTPRPCEVAANVGAMAALISEAAAAGASVVVFPELAVTGYELAAVNADPALLLDPGAPELAPLREACRAAGIAAVVNCAGRTAQGPTISSYAYGPDGTLLTRYDKVHVTGTEQAAGFVCGTEDGRFTLDGVRFALAICYDTAFPDVAARAAEDGCAVLLASALHDTEDGPRKLATLYPAMARDNGLCVALANHVGASGPFTACGLSAVWGPDGRVLAERADAGPVLAEVPALSRRG</sequence>
<dbReference type="Gene3D" id="3.60.110.10">
    <property type="entry name" value="Carbon-nitrogen hydrolase"/>
    <property type="match status" value="1"/>
</dbReference>
<dbReference type="PANTHER" id="PTHR43674:SF2">
    <property type="entry name" value="BETA-UREIDOPROPIONASE"/>
    <property type="match status" value="1"/>
</dbReference>
<protein>
    <submittedName>
        <fullName evidence="3">Carbon-nitrogen hydrolase family protein</fullName>
    </submittedName>
</protein>
<dbReference type="EMBL" id="BAAABX010000001">
    <property type="protein sequence ID" value="GAA0383129.1"/>
    <property type="molecule type" value="Genomic_DNA"/>
</dbReference>
<feature type="domain" description="CN hydrolase" evidence="2">
    <location>
        <begin position="1"/>
        <end position="243"/>
    </location>
</feature>
<dbReference type="CDD" id="cd07197">
    <property type="entry name" value="nitrilase"/>
    <property type="match status" value="1"/>
</dbReference>
<accession>A0ABN0Y619</accession>
<dbReference type="InterPro" id="IPR003010">
    <property type="entry name" value="C-N_Hydrolase"/>
</dbReference>
<reference evidence="3 4" key="1">
    <citation type="journal article" date="2019" name="Int. J. Syst. Evol. Microbiol.">
        <title>The Global Catalogue of Microorganisms (GCM) 10K type strain sequencing project: providing services to taxonomists for standard genome sequencing and annotation.</title>
        <authorList>
            <consortium name="The Broad Institute Genomics Platform"/>
            <consortium name="The Broad Institute Genome Sequencing Center for Infectious Disease"/>
            <person name="Wu L."/>
            <person name="Ma J."/>
        </authorList>
    </citation>
    <scope>NUCLEOTIDE SEQUENCE [LARGE SCALE GENOMIC DNA]</scope>
    <source>
        <strain evidence="3 4">JCM 4788</strain>
    </source>
</reference>
<dbReference type="Pfam" id="PF00795">
    <property type="entry name" value="CN_hydrolase"/>
    <property type="match status" value="1"/>
</dbReference>
<dbReference type="InterPro" id="IPR036526">
    <property type="entry name" value="C-N_Hydrolase_sf"/>
</dbReference>
<comment type="caution">
    <text evidence="3">The sequence shown here is derived from an EMBL/GenBank/DDBJ whole genome shotgun (WGS) entry which is preliminary data.</text>
</comment>
<dbReference type="RefSeq" id="WP_344018209.1">
    <property type="nucleotide sequence ID" value="NZ_BAAABX010000001.1"/>
</dbReference>
<evidence type="ECO:0000313" key="3">
    <source>
        <dbReference type="EMBL" id="GAA0383129.1"/>
    </source>
</evidence>
<dbReference type="SUPFAM" id="SSF56317">
    <property type="entry name" value="Carbon-nitrogen hydrolase"/>
    <property type="match status" value="1"/>
</dbReference>
<evidence type="ECO:0000256" key="1">
    <source>
        <dbReference type="ARBA" id="ARBA00022801"/>
    </source>
</evidence>
<dbReference type="PANTHER" id="PTHR43674">
    <property type="entry name" value="NITRILASE C965.09-RELATED"/>
    <property type="match status" value="1"/>
</dbReference>
<name>A0ABN0Y619_9ACTN</name>
<dbReference type="Proteomes" id="UP001500879">
    <property type="component" value="Unassembled WGS sequence"/>
</dbReference>
<keyword evidence="1 3" id="KW-0378">Hydrolase</keyword>